<feature type="domain" description="LUD" evidence="2">
    <location>
        <begin position="42"/>
        <end position="95"/>
    </location>
</feature>
<keyword evidence="4" id="KW-1185">Reference proteome</keyword>
<evidence type="ECO:0000313" key="4">
    <source>
        <dbReference type="Proteomes" id="UP000653644"/>
    </source>
</evidence>
<proteinExistence type="predicted"/>
<protein>
    <recommendedName>
        <fullName evidence="2">LUD domain-containing protein</fullName>
    </recommendedName>
</protein>
<gene>
    <name evidence="3" type="ORF">GCM10010345_84340</name>
</gene>
<accession>A0ABQ3DFG3</accession>
<dbReference type="EMBL" id="BMVN01000062">
    <property type="protein sequence ID" value="GHA67770.1"/>
    <property type="molecule type" value="Genomic_DNA"/>
</dbReference>
<comment type="caution">
    <text evidence="3">The sequence shown here is derived from an EMBL/GenBank/DDBJ whole genome shotgun (WGS) entry which is preliminary data.</text>
</comment>
<evidence type="ECO:0000256" key="1">
    <source>
        <dbReference type="SAM" id="MobiDB-lite"/>
    </source>
</evidence>
<dbReference type="Proteomes" id="UP000653644">
    <property type="component" value="Unassembled WGS sequence"/>
</dbReference>
<reference evidence="4" key="1">
    <citation type="journal article" date="2019" name="Int. J. Syst. Evol. Microbiol.">
        <title>The Global Catalogue of Microorganisms (GCM) 10K type strain sequencing project: providing services to taxonomists for standard genome sequencing and annotation.</title>
        <authorList>
            <consortium name="The Broad Institute Genomics Platform"/>
            <consortium name="The Broad Institute Genome Sequencing Center for Infectious Disease"/>
            <person name="Wu L."/>
            <person name="Ma J."/>
        </authorList>
    </citation>
    <scope>NUCLEOTIDE SEQUENCE [LARGE SCALE GENOMIC DNA]</scope>
    <source>
        <strain evidence="4">JCM 4733</strain>
    </source>
</reference>
<organism evidence="3 4">
    <name type="scientific">Streptomyces canarius</name>
    <dbReference type="NCBI Taxonomy" id="285453"/>
    <lineage>
        <taxon>Bacteria</taxon>
        <taxon>Bacillati</taxon>
        <taxon>Actinomycetota</taxon>
        <taxon>Actinomycetes</taxon>
        <taxon>Kitasatosporales</taxon>
        <taxon>Streptomycetaceae</taxon>
        <taxon>Streptomyces</taxon>
    </lineage>
</organism>
<evidence type="ECO:0000313" key="3">
    <source>
        <dbReference type="EMBL" id="GHA67770.1"/>
    </source>
</evidence>
<name>A0ABQ3DFG3_9ACTN</name>
<sequence length="161" mass="16785">MRSRRAAARQDARCHRVAVLGGHGPAVDETFAKPVDAAHPDRAAEALRANGFTVHVADTVTDARELVLSLVPGGASVFTASSEALRLAGITEAVDDSGRFASVRAGAGDLGDDADHPHPTGRDARCRGGQCARGLRGRRSAGGLRERQPARPYASGARKTI</sequence>
<feature type="region of interest" description="Disordered" evidence="1">
    <location>
        <begin position="107"/>
        <end position="161"/>
    </location>
</feature>
<evidence type="ECO:0000259" key="2">
    <source>
        <dbReference type="Pfam" id="PF02589"/>
    </source>
</evidence>
<feature type="compositionally biased region" description="Basic and acidic residues" evidence="1">
    <location>
        <begin position="113"/>
        <end position="126"/>
    </location>
</feature>
<dbReference type="InterPro" id="IPR003741">
    <property type="entry name" value="LUD_dom"/>
</dbReference>
<dbReference type="Pfam" id="PF02589">
    <property type="entry name" value="LUD_dom"/>
    <property type="match status" value="1"/>
</dbReference>